<dbReference type="PROSITE" id="PS00622">
    <property type="entry name" value="HTH_LUXR_1"/>
    <property type="match status" value="1"/>
</dbReference>
<dbReference type="PROSITE" id="PS50043">
    <property type="entry name" value="HTH_LUXR_2"/>
    <property type="match status" value="1"/>
</dbReference>
<dbReference type="PANTHER" id="PTHR44688:SF16">
    <property type="entry name" value="DNA-BINDING TRANSCRIPTIONAL ACTIVATOR DEVR_DOSR"/>
    <property type="match status" value="1"/>
</dbReference>
<keyword evidence="2" id="KW-0238">DNA-binding</keyword>
<proteinExistence type="predicted"/>
<dbReference type="Proteomes" id="UP001139125">
    <property type="component" value="Unassembled WGS sequence"/>
</dbReference>
<comment type="caution">
    <text evidence="6">The sequence shown here is derived from an EMBL/GenBank/DDBJ whole genome shotgun (WGS) entry which is preliminary data.</text>
</comment>
<dbReference type="SUPFAM" id="SSF46894">
    <property type="entry name" value="C-terminal effector domain of the bipartite response regulators"/>
    <property type="match status" value="1"/>
</dbReference>
<evidence type="ECO:0000256" key="2">
    <source>
        <dbReference type="ARBA" id="ARBA00023125"/>
    </source>
</evidence>
<dbReference type="GO" id="GO:0006355">
    <property type="term" value="P:regulation of DNA-templated transcription"/>
    <property type="evidence" value="ECO:0007669"/>
    <property type="project" value="InterPro"/>
</dbReference>
<accession>A0A9X2L1L1</accession>
<dbReference type="InterPro" id="IPR036388">
    <property type="entry name" value="WH-like_DNA-bd_sf"/>
</dbReference>
<keyword evidence="4" id="KW-0812">Transmembrane</keyword>
<organism evidence="6 7">
    <name type="scientific">Gracilimonas sediminicola</name>
    <dbReference type="NCBI Taxonomy" id="2952158"/>
    <lineage>
        <taxon>Bacteria</taxon>
        <taxon>Pseudomonadati</taxon>
        <taxon>Balneolota</taxon>
        <taxon>Balneolia</taxon>
        <taxon>Balneolales</taxon>
        <taxon>Balneolaceae</taxon>
        <taxon>Gracilimonas</taxon>
    </lineage>
</organism>
<evidence type="ECO:0000256" key="4">
    <source>
        <dbReference type="SAM" id="Phobius"/>
    </source>
</evidence>
<keyword evidence="4" id="KW-1133">Transmembrane helix</keyword>
<keyword evidence="4" id="KW-0472">Membrane</keyword>
<feature type="domain" description="HTH luxR-type" evidence="5">
    <location>
        <begin position="71"/>
        <end position="138"/>
    </location>
</feature>
<keyword evidence="3" id="KW-0804">Transcription</keyword>
<dbReference type="PRINTS" id="PR00038">
    <property type="entry name" value="HTHLUXR"/>
</dbReference>
<dbReference type="SMART" id="SM00421">
    <property type="entry name" value="HTH_LUXR"/>
    <property type="match status" value="1"/>
</dbReference>
<gene>
    <name evidence="6" type="ORF">NM125_03505</name>
</gene>
<dbReference type="Gene3D" id="1.10.10.10">
    <property type="entry name" value="Winged helix-like DNA-binding domain superfamily/Winged helix DNA-binding domain"/>
    <property type="match status" value="1"/>
</dbReference>
<sequence length="141" mass="15695">MKKTVLIYGAVLAAGVLVVEAIEYFYMVEIISTPVYIVAIAILFTILGIWLGKKLTAKAPQESEKAPFKRNEKALKSLGISERELDVLEHLGKGHSNQEIANKLFISINTVKTHLSSVYQKLEVSRRSMAVKKARSLKLIP</sequence>
<keyword evidence="7" id="KW-1185">Reference proteome</keyword>
<evidence type="ECO:0000313" key="7">
    <source>
        <dbReference type="Proteomes" id="UP001139125"/>
    </source>
</evidence>
<feature type="transmembrane region" description="Helical" evidence="4">
    <location>
        <begin position="31"/>
        <end position="51"/>
    </location>
</feature>
<keyword evidence="1" id="KW-0805">Transcription regulation</keyword>
<evidence type="ECO:0000256" key="1">
    <source>
        <dbReference type="ARBA" id="ARBA00023015"/>
    </source>
</evidence>
<dbReference type="RefSeq" id="WP_255132915.1">
    <property type="nucleotide sequence ID" value="NZ_JANDBC010000001.1"/>
</dbReference>
<dbReference type="PANTHER" id="PTHR44688">
    <property type="entry name" value="DNA-BINDING TRANSCRIPTIONAL ACTIVATOR DEVR_DOSR"/>
    <property type="match status" value="1"/>
</dbReference>
<dbReference type="AlphaFoldDB" id="A0A9X2L1L1"/>
<dbReference type="InterPro" id="IPR000792">
    <property type="entry name" value="Tscrpt_reg_LuxR_C"/>
</dbReference>
<dbReference type="EMBL" id="JANDBC010000001">
    <property type="protein sequence ID" value="MCP9290648.1"/>
    <property type="molecule type" value="Genomic_DNA"/>
</dbReference>
<evidence type="ECO:0000313" key="6">
    <source>
        <dbReference type="EMBL" id="MCP9290648.1"/>
    </source>
</evidence>
<evidence type="ECO:0000259" key="5">
    <source>
        <dbReference type="PROSITE" id="PS50043"/>
    </source>
</evidence>
<dbReference type="Pfam" id="PF00196">
    <property type="entry name" value="GerE"/>
    <property type="match status" value="1"/>
</dbReference>
<dbReference type="GO" id="GO:0003677">
    <property type="term" value="F:DNA binding"/>
    <property type="evidence" value="ECO:0007669"/>
    <property type="project" value="UniProtKB-KW"/>
</dbReference>
<evidence type="ECO:0000256" key="3">
    <source>
        <dbReference type="ARBA" id="ARBA00023163"/>
    </source>
</evidence>
<protein>
    <submittedName>
        <fullName evidence="6">LuxR C-terminal-related transcriptional regulator</fullName>
    </submittedName>
</protein>
<dbReference type="InterPro" id="IPR016032">
    <property type="entry name" value="Sig_transdc_resp-reg_C-effctor"/>
</dbReference>
<dbReference type="CDD" id="cd06170">
    <property type="entry name" value="LuxR_C_like"/>
    <property type="match status" value="1"/>
</dbReference>
<name>A0A9X2L1L1_9BACT</name>
<reference evidence="6" key="1">
    <citation type="submission" date="2022-06" db="EMBL/GenBank/DDBJ databases">
        <title>Gracilimonas sp. CAU 1638 isolated from sea sediment.</title>
        <authorList>
            <person name="Kim W."/>
        </authorList>
    </citation>
    <scope>NUCLEOTIDE SEQUENCE</scope>
    <source>
        <strain evidence="6">CAU 1638</strain>
    </source>
</reference>